<evidence type="ECO:0008006" key="4">
    <source>
        <dbReference type="Google" id="ProtNLM"/>
    </source>
</evidence>
<keyword evidence="1" id="KW-1133">Transmembrane helix</keyword>
<dbReference type="EMBL" id="JAUSTT010000026">
    <property type="protein sequence ID" value="MDQ0177699.1"/>
    <property type="molecule type" value="Genomic_DNA"/>
</dbReference>
<proteinExistence type="predicted"/>
<organism evidence="2 3">
    <name type="scientific">Bacillus chungangensis</name>
    <dbReference type="NCBI Taxonomy" id="587633"/>
    <lineage>
        <taxon>Bacteria</taxon>
        <taxon>Bacillati</taxon>
        <taxon>Bacillota</taxon>
        <taxon>Bacilli</taxon>
        <taxon>Bacillales</taxon>
        <taxon>Bacillaceae</taxon>
        <taxon>Bacillus</taxon>
    </lineage>
</organism>
<reference evidence="2 3" key="1">
    <citation type="submission" date="2023-07" db="EMBL/GenBank/DDBJ databases">
        <title>Genomic Encyclopedia of Type Strains, Phase IV (KMG-IV): sequencing the most valuable type-strain genomes for metagenomic binning, comparative biology and taxonomic classification.</title>
        <authorList>
            <person name="Goeker M."/>
        </authorList>
    </citation>
    <scope>NUCLEOTIDE SEQUENCE [LARGE SCALE GENOMIC DNA]</scope>
    <source>
        <strain evidence="2 3">DSM 23837</strain>
    </source>
</reference>
<comment type="caution">
    <text evidence="2">The sequence shown here is derived from an EMBL/GenBank/DDBJ whole genome shotgun (WGS) entry which is preliminary data.</text>
</comment>
<evidence type="ECO:0000313" key="3">
    <source>
        <dbReference type="Proteomes" id="UP001223586"/>
    </source>
</evidence>
<protein>
    <recommendedName>
        <fullName evidence="4">Spore coat protein</fullName>
    </recommendedName>
</protein>
<gene>
    <name evidence="2" type="ORF">J2S08_003580</name>
</gene>
<dbReference type="RefSeq" id="WP_307231917.1">
    <property type="nucleotide sequence ID" value="NZ_JAUSTT010000026.1"/>
</dbReference>
<dbReference type="Proteomes" id="UP001223586">
    <property type="component" value="Unassembled WGS sequence"/>
</dbReference>
<accession>A0ABT9WWM3</accession>
<name>A0ABT9WWM3_9BACI</name>
<sequence>MNYYYRTAPYRNPFFFGVPLLAGFAGGILGSALWRPRPVIAYPPPVPYGGVPPYGFSPYGGAPFGGAPYGW</sequence>
<feature type="transmembrane region" description="Helical" evidence="1">
    <location>
        <begin position="14"/>
        <end position="34"/>
    </location>
</feature>
<keyword evidence="3" id="KW-1185">Reference proteome</keyword>
<evidence type="ECO:0000313" key="2">
    <source>
        <dbReference type="EMBL" id="MDQ0177699.1"/>
    </source>
</evidence>
<evidence type="ECO:0000256" key="1">
    <source>
        <dbReference type="SAM" id="Phobius"/>
    </source>
</evidence>
<keyword evidence="1" id="KW-0812">Transmembrane</keyword>
<keyword evidence="1" id="KW-0472">Membrane</keyword>